<evidence type="ECO:0008006" key="5">
    <source>
        <dbReference type="Google" id="ProtNLM"/>
    </source>
</evidence>
<dbReference type="AlphaFoldDB" id="A0A2L0EMM6"/>
<feature type="signal peptide" evidence="2">
    <location>
        <begin position="1"/>
        <end position="24"/>
    </location>
</feature>
<organism evidence="3 4">
    <name type="scientific">Sorangium cellulosum</name>
    <name type="common">Polyangium cellulosum</name>
    <dbReference type="NCBI Taxonomy" id="56"/>
    <lineage>
        <taxon>Bacteria</taxon>
        <taxon>Pseudomonadati</taxon>
        <taxon>Myxococcota</taxon>
        <taxon>Polyangia</taxon>
        <taxon>Polyangiales</taxon>
        <taxon>Polyangiaceae</taxon>
        <taxon>Sorangium</taxon>
    </lineage>
</organism>
<gene>
    <name evidence="3" type="ORF">SOCE26_019470</name>
</gene>
<protein>
    <recommendedName>
        <fullName evidence="5">Secreted protein</fullName>
    </recommendedName>
</protein>
<reference evidence="3 4" key="1">
    <citation type="submission" date="2015-09" db="EMBL/GenBank/DDBJ databases">
        <title>Sorangium comparison.</title>
        <authorList>
            <person name="Zaburannyi N."/>
            <person name="Bunk B."/>
            <person name="Overmann J."/>
            <person name="Mueller R."/>
        </authorList>
    </citation>
    <scope>NUCLEOTIDE SEQUENCE [LARGE SCALE GENOMIC DNA]</scope>
    <source>
        <strain evidence="3 4">So ce26</strain>
    </source>
</reference>
<evidence type="ECO:0000313" key="3">
    <source>
        <dbReference type="EMBL" id="AUX40546.1"/>
    </source>
</evidence>
<feature type="compositionally biased region" description="Gly residues" evidence="1">
    <location>
        <begin position="38"/>
        <end position="64"/>
    </location>
</feature>
<sequence>MHHRTSLPLLATLLTFLVTLSACSINLDSGGGTGAGGGGTGGTGGGGTGGGGTGGTGGGGGDPGGPACEPHESKVFACAYRDPPAEGTSAPRTFVFSGTVTAVRPPGAEEPCTGDSNFRYKLGRAAPEVMIDLADATGNALTLGLAAPGFASSAVAVGDTLDVDFSTDEEFEWGEKLIHLRLERDGELVAAVGENDPIGLTISQGERECYNDYDGCGTEELTMIVEAEGKPAVSIAHGESAEVGDLTVTNDLYIKKYDLSGACNFGLAVEYIVSAVPTP</sequence>
<evidence type="ECO:0000256" key="2">
    <source>
        <dbReference type="SAM" id="SignalP"/>
    </source>
</evidence>
<feature type="chain" id="PRO_5014869149" description="Secreted protein" evidence="2">
    <location>
        <begin position="25"/>
        <end position="279"/>
    </location>
</feature>
<keyword evidence="2" id="KW-0732">Signal</keyword>
<proteinExistence type="predicted"/>
<evidence type="ECO:0000313" key="4">
    <source>
        <dbReference type="Proteomes" id="UP000238348"/>
    </source>
</evidence>
<dbReference type="PROSITE" id="PS51257">
    <property type="entry name" value="PROKAR_LIPOPROTEIN"/>
    <property type="match status" value="1"/>
</dbReference>
<evidence type="ECO:0000256" key="1">
    <source>
        <dbReference type="SAM" id="MobiDB-lite"/>
    </source>
</evidence>
<accession>A0A2L0EMM6</accession>
<dbReference type="RefSeq" id="WP_159396801.1">
    <property type="nucleotide sequence ID" value="NZ_CP012673.1"/>
</dbReference>
<dbReference type="Proteomes" id="UP000238348">
    <property type="component" value="Chromosome"/>
</dbReference>
<dbReference type="OrthoDB" id="5517062at2"/>
<dbReference type="EMBL" id="CP012673">
    <property type="protein sequence ID" value="AUX40546.1"/>
    <property type="molecule type" value="Genomic_DNA"/>
</dbReference>
<feature type="region of interest" description="Disordered" evidence="1">
    <location>
        <begin position="38"/>
        <end position="68"/>
    </location>
</feature>
<name>A0A2L0EMM6_SORCE</name>